<accession>A0ABX8B0Z6</accession>
<keyword evidence="2" id="KW-1185">Reference proteome</keyword>
<proteinExistence type="predicted"/>
<reference evidence="1 2" key="1">
    <citation type="submission" date="2021-03" db="EMBL/GenBank/DDBJ databases">
        <title>Genomic and phenotypic characterization of Chloracidobacterium isolates provides evidence for multiple species.</title>
        <authorList>
            <person name="Saini M.K."/>
            <person name="Costas A.M.G."/>
            <person name="Tank M."/>
            <person name="Bryant D.A."/>
        </authorList>
    </citation>
    <scope>NUCLEOTIDE SEQUENCE [LARGE SCALE GENOMIC DNA]</scope>
    <source>
        <strain evidence="1 2">N</strain>
    </source>
</reference>
<evidence type="ECO:0000313" key="2">
    <source>
        <dbReference type="Proteomes" id="UP000677668"/>
    </source>
</evidence>
<gene>
    <name evidence="1" type="ORF">J8C05_02085</name>
</gene>
<organism evidence="1 2">
    <name type="scientific">Chloracidobacterium sp. N</name>
    <dbReference type="NCBI Taxonomy" id="2821540"/>
    <lineage>
        <taxon>Bacteria</taxon>
        <taxon>Pseudomonadati</taxon>
        <taxon>Acidobacteriota</taxon>
        <taxon>Terriglobia</taxon>
        <taxon>Terriglobales</taxon>
        <taxon>Acidobacteriaceae</taxon>
        <taxon>Chloracidobacterium</taxon>
        <taxon>Chloracidobacterium aggregatum</taxon>
    </lineage>
</organism>
<name>A0ABX8B0Z6_9BACT</name>
<dbReference type="RefSeq" id="WP_211422566.1">
    <property type="nucleotide sequence ID" value="NZ_CP072642.1"/>
</dbReference>
<sequence>MPVVESAAGCRFGGEHAQALEQLYKLVERLWKEHRTSPTRAGDELVYAFGNLDCVVIVNQDVLGALVEVKTKLGNVDCQANDKGEIVATLNTDPKEGGREDGDVAKILSFAVRALDDYYYKRRVA</sequence>
<protein>
    <submittedName>
        <fullName evidence="1">Uncharacterized protein</fullName>
    </submittedName>
</protein>
<dbReference type="EMBL" id="CP072642">
    <property type="protein sequence ID" value="QUV94262.1"/>
    <property type="molecule type" value="Genomic_DNA"/>
</dbReference>
<evidence type="ECO:0000313" key="1">
    <source>
        <dbReference type="EMBL" id="QUV94262.1"/>
    </source>
</evidence>
<dbReference type="Proteomes" id="UP000677668">
    <property type="component" value="Chromosome 1"/>
</dbReference>